<dbReference type="GO" id="GO:0005829">
    <property type="term" value="C:cytosol"/>
    <property type="evidence" value="ECO:0007669"/>
    <property type="project" value="TreeGrafter"/>
</dbReference>
<dbReference type="Pfam" id="PF06094">
    <property type="entry name" value="GGACT"/>
    <property type="match status" value="1"/>
</dbReference>
<evidence type="ECO:0000256" key="1">
    <source>
        <dbReference type="ARBA" id="ARBA00008861"/>
    </source>
</evidence>
<dbReference type="InterPro" id="IPR036568">
    <property type="entry name" value="GGCT-like_sf"/>
</dbReference>
<name>A0AAD2B9Y7_9RALS</name>
<dbReference type="CDD" id="cd06661">
    <property type="entry name" value="GGCT_like"/>
    <property type="match status" value="1"/>
</dbReference>
<feature type="domain" description="Gamma-glutamylcyclotransferase AIG2-like" evidence="4">
    <location>
        <begin position="9"/>
        <end position="120"/>
    </location>
</feature>
<dbReference type="AlphaFoldDB" id="A0AAD2B9Y7"/>
<evidence type="ECO:0000313" key="6">
    <source>
        <dbReference type="Proteomes" id="UP001189915"/>
    </source>
</evidence>
<dbReference type="InterPro" id="IPR009288">
    <property type="entry name" value="AIG2-like_dom"/>
</dbReference>
<dbReference type="InterPro" id="IPR039126">
    <property type="entry name" value="GGACT"/>
</dbReference>
<dbReference type="Gene3D" id="3.10.490.10">
    <property type="entry name" value="Gamma-glutamyl cyclotransferase-like"/>
    <property type="match status" value="1"/>
</dbReference>
<comment type="caution">
    <text evidence="5">The sequence shown here is derived from an EMBL/GenBank/DDBJ whole genome shotgun (WGS) entry which is preliminary data.</text>
</comment>
<dbReference type="Proteomes" id="UP001189915">
    <property type="component" value="Unassembled WGS sequence"/>
</dbReference>
<dbReference type="InterPro" id="IPR013024">
    <property type="entry name" value="GGCT-like"/>
</dbReference>
<dbReference type="EMBL" id="CATWAF010000007">
    <property type="protein sequence ID" value="CAJ0705466.1"/>
    <property type="molecule type" value="Genomic_DNA"/>
</dbReference>
<reference evidence="5 6" key="1">
    <citation type="submission" date="2023-07" db="EMBL/GenBank/DDBJ databases">
        <authorList>
            <person name="Peeters C."/>
        </authorList>
    </citation>
    <scope>NUCLEOTIDE SEQUENCE [LARGE SCALE GENOMIC DNA]</scope>
    <source>
        <strain evidence="5 6">LMG 18091</strain>
    </source>
</reference>
<dbReference type="PANTHER" id="PTHR12510:SF4">
    <property type="entry name" value="GAMMA-GLUTAMYLAMINECYCLOTRANSFERASE"/>
    <property type="match status" value="1"/>
</dbReference>
<keyword evidence="6" id="KW-1185">Reference proteome</keyword>
<proteinExistence type="inferred from homology"/>
<protein>
    <recommendedName>
        <fullName evidence="3">Gamma-glutamylcyclotransferase family protein</fullName>
    </recommendedName>
</protein>
<gene>
    <name evidence="5" type="ORF">LMG18091_04446</name>
</gene>
<evidence type="ECO:0000313" key="5">
    <source>
        <dbReference type="EMBL" id="CAJ0705466.1"/>
    </source>
</evidence>
<dbReference type="RefSeq" id="WP_316871498.1">
    <property type="nucleotide sequence ID" value="NZ_CATWAF010000007.1"/>
</dbReference>
<dbReference type="SUPFAM" id="SSF110857">
    <property type="entry name" value="Gamma-glutamyl cyclotransferase-like"/>
    <property type="match status" value="1"/>
</dbReference>
<dbReference type="GO" id="GO:0061929">
    <property type="term" value="F:gamma-glutamylaminecyclotransferase activity"/>
    <property type="evidence" value="ECO:0007669"/>
    <property type="project" value="InterPro"/>
</dbReference>
<evidence type="ECO:0000256" key="2">
    <source>
        <dbReference type="PIRSR" id="PIRSR639126-1"/>
    </source>
</evidence>
<accession>A0AAD2B9Y7</accession>
<dbReference type="PANTHER" id="PTHR12510">
    <property type="entry name" value="TROPONIN C-AKIN-1 PROTEIN"/>
    <property type="match status" value="1"/>
</dbReference>
<organism evidence="5 6">
    <name type="scientific">Ralstonia wenshanensis</name>
    <dbReference type="NCBI Taxonomy" id="2842456"/>
    <lineage>
        <taxon>Bacteria</taxon>
        <taxon>Pseudomonadati</taxon>
        <taxon>Pseudomonadota</taxon>
        <taxon>Betaproteobacteria</taxon>
        <taxon>Burkholderiales</taxon>
        <taxon>Burkholderiaceae</taxon>
        <taxon>Ralstonia</taxon>
    </lineage>
</organism>
<evidence type="ECO:0000259" key="4">
    <source>
        <dbReference type="Pfam" id="PF06094"/>
    </source>
</evidence>
<evidence type="ECO:0000256" key="3">
    <source>
        <dbReference type="RuleBase" id="RU367036"/>
    </source>
</evidence>
<comment type="similarity">
    <text evidence="1 3">Belongs to the gamma-glutamylcyclotransferase family.</text>
</comment>
<sequence length="145" mass="16558">MNDTEQFVVFVFGTLKEGFPNFATNRGSRIPGEYRTLQRYPLYLIGERHSPWMIDAPGEGEHVTGQLFTVDTRTLADMDVLERITAADGYRRREIEVTPVQSERADDVTQAFAYVKPRDQLASALIRKGPMPTYELTDAALYRPR</sequence>
<feature type="active site" description="Proton acceptor" evidence="2">
    <location>
        <position position="82"/>
    </location>
</feature>